<gene>
    <name evidence="2" type="ORF">BN874_420008</name>
</gene>
<evidence type="ECO:0000259" key="1">
    <source>
        <dbReference type="PROSITE" id="PS50801"/>
    </source>
</evidence>
<dbReference type="EMBL" id="CBTK010000257">
    <property type="protein sequence ID" value="CDH46295.1"/>
    <property type="molecule type" value="Genomic_DNA"/>
</dbReference>
<sequence length="98" mass="10603">MATTTTDRDGETLCIRGDLDFDSVAELWNATESLFAATPPSRIDLSGIRRANSAGVALLVEWFGQARRQGQALVFVNVPEQMRAIIAIADLDTVLPLA</sequence>
<dbReference type="PANTHER" id="PTHR35849">
    <property type="entry name" value="BLR2341 PROTEIN"/>
    <property type="match status" value="1"/>
</dbReference>
<dbReference type="CDD" id="cd07043">
    <property type="entry name" value="STAS_anti-anti-sigma_factors"/>
    <property type="match status" value="1"/>
</dbReference>
<dbReference type="Pfam" id="PF13466">
    <property type="entry name" value="STAS_2"/>
    <property type="match status" value="1"/>
</dbReference>
<comment type="caution">
    <text evidence="2">The sequence shown here is derived from an EMBL/GenBank/DDBJ whole genome shotgun (WGS) entry which is preliminary data.</text>
</comment>
<dbReference type="InterPro" id="IPR058548">
    <property type="entry name" value="MlaB-like_STAS"/>
</dbReference>
<dbReference type="InterPro" id="IPR036513">
    <property type="entry name" value="STAS_dom_sf"/>
</dbReference>
<protein>
    <submittedName>
        <fullName evidence="2">Anti-sigma-factor antagonist</fullName>
    </submittedName>
</protein>
<name>A0A7U7J4I1_9GAMM</name>
<dbReference type="RefSeq" id="WP_034434941.1">
    <property type="nucleotide sequence ID" value="NZ_CBTK010000257.1"/>
</dbReference>
<feature type="domain" description="STAS" evidence="1">
    <location>
        <begin position="15"/>
        <end position="98"/>
    </location>
</feature>
<keyword evidence="3" id="KW-1185">Reference proteome</keyword>
<dbReference type="InterPro" id="IPR002645">
    <property type="entry name" value="STAS_dom"/>
</dbReference>
<organism evidence="2 3">
    <name type="scientific">Candidatus Contendobacter odensis Run_B_J11</name>
    <dbReference type="NCBI Taxonomy" id="1400861"/>
    <lineage>
        <taxon>Bacteria</taxon>
        <taxon>Pseudomonadati</taxon>
        <taxon>Pseudomonadota</taxon>
        <taxon>Gammaproteobacteria</taxon>
        <taxon>Candidatus Competibacteraceae</taxon>
        <taxon>Candidatus Contendibacter</taxon>
    </lineage>
</organism>
<dbReference type="SUPFAM" id="SSF52091">
    <property type="entry name" value="SpoIIaa-like"/>
    <property type="match status" value="1"/>
</dbReference>
<dbReference type="PROSITE" id="PS50801">
    <property type="entry name" value="STAS"/>
    <property type="match status" value="1"/>
</dbReference>
<dbReference type="OrthoDB" id="5297990at2"/>
<accession>A0A7U7J4I1</accession>
<dbReference type="Proteomes" id="UP000019184">
    <property type="component" value="Unassembled WGS sequence"/>
</dbReference>
<dbReference type="InterPro" id="IPR052746">
    <property type="entry name" value="MlaB_ABC_Transporter"/>
</dbReference>
<dbReference type="PANTHER" id="PTHR35849:SF1">
    <property type="entry name" value="INTERMEMBRANE PHOSPHOLIPID TRANSPORT SYSTEM BINDING PROTEIN MLAB"/>
    <property type="match status" value="1"/>
</dbReference>
<evidence type="ECO:0000313" key="3">
    <source>
        <dbReference type="Proteomes" id="UP000019184"/>
    </source>
</evidence>
<reference evidence="2 3" key="1">
    <citation type="journal article" date="2014" name="ISME J.">
        <title>Candidatus Competibacter-lineage genomes retrieved from metagenomes reveal functional metabolic diversity.</title>
        <authorList>
            <person name="McIlroy S.J."/>
            <person name="Albertsen M."/>
            <person name="Andresen E.K."/>
            <person name="Saunders A.M."/>
            <person name="Kristiansen R."/>
            <person name="Stokholm-Bjerregaard M."/>
            <person name="Nielsen K.L."/>
            <person name="Nielsen P.H."/>
        </authorList>
    </citation>
    <scope>NUCLEOTIDE SEQUENCE [LARGE SCALE GENOMIC DNA]</scope>
    <source>
        <strain evidence="2 3">Run_B_J11</strain>
    </source>
</reference>
<dbReference type="AlphaFoldDB" id="A0A7U7J4I1"/>
<evidence type="ECO:0000313" key="2">
    <source>
        <dbReference type="EMBL" id="CDH46295.1"/>
    </source>
</evidence>
<proteinExistence type="predicted"/>
<dbReference type="Gene3D" id="3.30.750.24">
    <property type="entry name" value="STAS domain"/>
    <property type="match status" value="1"/>
</dbReference>